<proteinExistence type="predicted"/>
<dbReference type="EMBL" id="BAABHC010000014">
    <property type="protein sequence ID" value="GAA4434237.1"/>
    <property type="molecule type" value="Genomic_DNA"/>
</dbReference>
<name>A0ABP8LQL1_9BACT</name>
<dbReference type="SUPFAM" id="SSF52266">
    <property type="entry name" value="SGNH hydrolase"/>
    <property type="match status" value="1"/>
</dbReference>
<sequence>MKATHLYIFNSNKIRIIARVLLFNILLIVILKLIGYGLDNLINAKYALRHKAKIDGVMDHTLDSDIAIFGSSVAYTHFNPSIISSKVNKTCYNFGLDGTPLNEYKGILNEFLSYSTAEVIVLAGTYSELAERTQIYEFKKYEPYLGNENLYNALSDIDSELAWKSRYVPFYNLIQYNKDFYDILVETKFDFKLLDHNIADAKDYKGFHPVTIDWSNQKYDTIKVEISEKTIINYQEILRKANSKGIKVILVLSPIYIQGQRHIVNLNQIKDVYKNLAGEENIFMDFTQSDICNRKELFRNNTHLNAKGANIFSAEFSAKLNKADLIGS</sequence>
<accession>A0ABP8LQL1</accession>
<comment type="caution">
    <text evidence="2">The sequence shown here is derived from an EMBL/GenBank/DDBJ whole genome shotgun (WGS) entry which is preliminary data.</text>
</comment>
<evidence type="ECO:0000313" key="2">
    <source>
        <dbReference type="EMBL" id="GAA4434237.1"/>
    </source>
</evidence>
<dbReference type="Proteomes" id="UP001500552">
    <property type="component" value="Unassembled WGS sequence"/>
</dbReference>
<feature type="transmembrane region" description="Helical" evidence="1">
    <location>
        <begin position="20"/>
        <end position="38"/>
    </location>
</feature>
<evidence type="ECO:0008006" key="4">
    <source>
        <dbReference type="Google" id="ProtNLM"/>
    </source>
</evidence>
<evidence type="ECO:0000313" key="3">
    <source>
        <dbReference type="Proteomes" id="UP001500552"/>
    </source>
</evidence>
<organism evidence="2 3">
    <name type="scientific">Pontibacter saemangeumensis</name>
    <dbReference type="NCBI Taxonomy" id="1084525"/>
    <lineage>
        <taxon>Bacteria</taxon>
        <taxon>Pseudomonadati</taxon>
        <taxon>Bacteroidota</taxon>
        <taxon>Cytophagia</taxon>
        <taxon>Cytophagales</taxon>
        <taxon>Hymenobacteraceae</taxon>
        <taxon>Pontibacter</taxon>
    </lineage>
</organism>
<keyword evidence="1" id="KW-0812">Transmembrane</keyword>
<keyword evidence="1" id="KW-0472">Membrane</keyword>
<gene>
    <name evidence="2" type="ORF">GCM10023188_24930</name>
</gene>
<dbReference type="RefSeq" id="WP_345159481.1">
    <property type="nucleotide sequence ID" value="NZ_BAABHC010000014.1"/>
</dbReference>
<protein>
    <recommendedName>
        <fullName evidence="4">SGNH/GDSL hydrolase family protein</fullName>
    </recommendedName>
</protein>
<reference evidence="3" key="1">
    <citation type="journal article" date="2019" name="Int. J. Syst. Evol. Microbiol.">
        <title>The Global Catalogue of Microorganisms (GCM) 10K type strain sequencing project: providing services to taxonomists for standard genome sequencing and annotation.</title>
        <authorList>
            <consortium name="The Broad Institute Genomics Platform"/>
            <consortium name="The Broad Institute Genome Sequencing Center for Infectious Disease"/>
            <person name="Wu L."/>
            <person name="Ma J."/>
        </authorList>
    </citation>
    <scope>NUCLEOTIDE SEQUENCE [LARGE SCALE GENOMIC DNA]</scope>
    <source>
        <strain evidence="3">JCM 17926</strain>
    </source>
</reference>
<keyword evidence="1" id="KW-1133">Transmembrane helix</keyword>
<keyword evidence="3" id="KW-1185">Reference proteome</keyword>
<dbReference type="Gene3D" id="3.40.50.1110">
    <property type="entry name" value="SGNH hydrolase"/>
    <property type="match status" value="1"/>
</dbReference>
<dbReference type="InterPro" id="IPR036514">
    <property type="entry name" value="SGNH_hydro_sf"/>
</dbReference>
<evidence type="ECO:0000256" key="1">
    <source>
        <dbReference type="SAM" id="Phobius"/>
    </source>
</evidence>